<name>A0ACA9R5X7_9GLOM</name>
<gene>
    <name evidence="1" type="ORF">RPERSI_LOCUS17115</name>
</gene>
<accession>A0ACA9R5X7</accession>
<organism evidence="1 2">
    <name type="scientific">Racocetra persica</name>
    <dbReference type="NCBI Taxonomy" id="160502"/>
    <lineage>
        <taxon>Eukaryota</taxon>
        <taxon>Fungi</taxon>
        <taxon>Fungi incertae sedis</taxon>
        <taxon>Mucoromycota</taxon>
        <taxon>Glomeromycotina</taxon>
        <taxon>Glomeromycetes</taxon>
        <taxon>Diversisporales</taxon>
        <taxon>Gigasporaceae</taxon>
        <taxon>Racocetra</taxon>
    </lineage>
</organism>
<evidence type="ECO:0000313" key="1">
    <source>
        <dbReference type="EMBL" id="CAG8777424.1"/>
    </source>
</evidence>
<comment type="caution">
    <text evidence="1">The sequence shown here is derived from an EMBL/GenBank/DDBJ whole genome shotgun (WGS) entry which is preliminary data.</text>
</comment>
<proteinExistence type="predicted"/>
<sequence>NTRPDEHYYTINLAKVSNYKREARHQEVWKIIQSLLNCKEPIIKSQAEYLAAEYYLHG</sequence>
<feature type="non-terminal residue" evidence="1">
    <location>
        <position position="58"/>
    </location>
</feature>
<feature type="non-terminal residue" evidence="1">
    <location>
        <position position="1"/>
    </location>
</feature>
<keyword evidence="2" id="KW-1185">Reference proteome</keyword>
<evidence type="ECO:0000313" key="2">
    <source>
        <dbReference type="Proteomes" id="UP000789920"/>
    </source>
</evidence>
<dbReference type="Proteomes" id="UP000789920">
    <property type="component" value="Unassembled WGS sequence"/>
</dbReference>
<protein>
    <submittedName>
        <fullName evidence="1">12687_t:CDS:1</fullName>
    </submittedName>
</protein>
<reference evidence="1" key="1">
    <citation type="submission" date="2021-06" db="EMBL/GenBank/DDBJ databases">
        <authorList>
            <person name="Kallberg Y."/>
            <person name="Tangrot J."/>
            <person name="Rosling A."/>
        </authorList>
    </citation>
    <scope>NUCLEOTIDE SEQUENCE</scope>
    <source>
        <strain evidence="1">MA461A</strain>
    </source>
</reference>
<dbReference type="EMBL" id="CAJVQC010043389">
    <property type="protein sequence ID" value="CAG8777424.1"/>
    <property type="molecule type" value="Genomic_DNA"/>
</dbReference>